<evidence type="ECO:0000256" key="3">
    <source>
        <dbReference type="ARBA" id="ARBA00022679"/>
    </source>
</evidence>
<organism evidence="8 9">
    <name type="scientific">Ramalina farinacea</name>
    <dbReference type="NCBI Taxonomy" id="258253"/>
    <lineage>
        <taxon>Eukaryota</taxon>
        <taxon>Fungi</taxon>
        <taxon>Dikarya</taxon>
        <taxon>Ascomycota</taxon>
        <taxon>Pezizomycotina</taxon>
        <taxon>Lecanoromycetes</taxon>
        <taxon>OSLEUM clade</taxon>
        <taxon>Lecanoromycetidae</taxon>
        <taxon>Lecanorales</taxon>
        <taxon>Lecanorineae</taxon>
        <taxon>Ramalinaceae</taxon>
        <taxon>Ramalina</taxon>
    </lineage>
</organism>
<evidence type="ECO:0000313" key="8">
    <source>
        <dbReference type="EMBL" id="MDI1486588.1"/>
    </source>
</evidence>
<evidence type="ECO:0000256" key="7">
    <source>
        <dbReference type="SAM" id="MobiDB-lite"/>
    </source>
</evidence>
<keyword evidence="3" id="KW-0808">Transferase</keyword>
<feature type="region of interest" description="Disordered" evidence="7">
    <location>
        <begin position="140"/>
        <end position="201"/>
    </location>
</feature>
<keyword evidence="9" id="KW-1185">Reference proteome</keyword>
<keyword evidence="6" id="KW-0067">ATP-binding</keyword>
<feature type="compositionally biased region" description="Gly residues" evidence="7">
    <location>
        <begin position="140"/>
        <end position="153"/>
    </location>
</feature>
<protein>
    <recommendedName>
        <fullName evidence="1">non-specific serine/threonine protein kinase</fullName>
        <ecNumber evidence="1">2.7.11.1</ecNumber>
    </recommendedName>
</protein>
<gene>
    <name evidence="8" type="primary">NRC2_1</name>
    <name evidence="8" type="ORF">OHK93_005820</name>
</gene>
<dbReference type="PANTHER" id="PTHR45637">
    <property type="entry name" value="FLIPPASE KINASE 1-RELATED"/>
    <property type="match status" value="1"/>
</dbReference>
<dbReference type="SUPFAM" id="SSF56112">
    <property type="entry name" value="Protein kinase-like (PK-like)"/>
    <property type="match status" value="1"/>
</dbReference>
<accession>A0AA43TSF6</accession>
<sequence length="201" mass="21893">MLYGTTPFKGKSRNQTFANILRDDVPFPEHSGAPQISNLCKSLIRKLLIKDELRRIGSRAGASDVKTHPFFRTTQWALLRHMKPPMIPHQGRAIDTLNFRNVKESQSSVDMGNGLTINTDSLKKEDRAVGEGALVGKGGVTKDGLLGPPGTGLKGVPLDSGLATPKGEMADPFEEFNSVTLHHDGEDQGHHGSEESSKSRR</sequence>
<dbReference type="EC" id="2.7.11.1" evidence="1"/>
<dbReference type="Gene3D" id="3.30.200.20">
    <property type="entry name" value="Phosphorylase Kinase, domain 1"/>
    <property type="match status" value="1"/>
</dbReference>
<proteinExistence type="predicted"/>
<evidence type="ECO:0000256" key="6">
    <source>
        <dbReference type="ARBA" id="ARBA00022840"/>
    </source>
</evidence>
<keyword evidence="2 8" id="KW-0723">Serine/threonine-protein kinase</keyword>
<dbReference type="GO" id="GO:0005524">
    <property type="term" value="F:ATP binding"/>
    <property type="evidence" value="ECO:0007669"/>
    <property type="project" value="UniProtKB-KW"/>
</dbReference>
<dbReference type="Proteomes" id="UP001161017">
    <property type="component" value="Unassembled WGS sequence"/>
</dbReference>
<feature type="compositionally biased region" description="Basic and acidic residues" evidence="7">
    <location>
        <begin position="181"/>
        <end position="201"/>
    </location>
</feature>
<reference evidence="8" key="1">
    <citation type="journal article" date="2023" name="Genome Biol. Evol.">
        <title>First Whole Genome Sequence and Flow Cytometry Genome Size Data for the Lichen-Forming Fungus Ramalina farinacea (Ascomycota).</title>
        <authorList>
            <person name="Llewellyn T."/>
            <person name="Mian S."/>
            <person name="Hill R."/>
            <person name="Leitch I.J."/>
            <person name="Gaya E."/>
        </authorList>
    </citation>
    <scope>NUCLEOTIDE SEQUENCE</scope>
    <source>
        <strain evidence="8">LIQ254RAFAR</strain>
    </source>
</reference>
<evidence type="ECO:0000313" key="9">
    <source>
        <dbReference type="Proteomes" id="UP001161017"/>
    </source>
</evidence>
<keyword evidence="5 8" id="KW-0418">Kinase</keyword>
<evidence type="ECO:0000256" key="2">
    <source>
        <dbReference type="ARBA" id="ARBA00022527"/>
    </source>
</evidence>
<dbReference type="AlphaFoldDB" id="A0AA43TSF6"/>
<dbReference type="InterPro" id="IPR011009">
    <property type="entry name" value="Kinase-like_dom_sf"/>
</dbReference>
<name>A0AA43TSF6_9LECA</name>
<keyword evidence="4" id="KW-0547">Nucleotide-binding</keyword>
<comment type="caution">
    <text evidence="8">The sequence shown here is derived from an EMBL/GenBank/DDBJ whole genome shotgun (WGS) entry which is preliminary data.</text>
</comment>
<dbReference type="EMBL" id="JAPUFD010000003">
    <property type="protein sequence ID" value="MDI1486588.1"/>
    <property type="molecule type" value="Genomic_DNA"/>
</dbReference>
<dbReference type="Gene3D" id="1.10.510.10">
    <property type="entry name" value="Transferase(Phosphotransferase) domain 1"/>
    <property type="match status" value="1"/>
</dbReference>
<evidence type="ECO:0000256" key="4">
    <source>
        <dbReference type="ARBA" id="ARBA00022741"/>
    </source>
</evidence>
<evidence type="ECO:0000256" key="1">
    <source>
        <dbReference type="ARBA" id="ARBA00012513"/>
    </source>
</evidence>
<dbReference type="GO" id="GO:0004674">
    <property type="term" value="F:protein serine/threonine kinase activity"/>
    <property type="evidence" value="ECO:0007669"/>
    <property type="project" value="UniProtKB-KW"/>
</dbReference>
<evidence type="ECO:0000256" key="5">
    <source>
        <dbReference type="ARBA" id="ARBA00022777"/>
    </source>
</evidence>